<evidence type="ECO:0000256" key="1">
    <source>
        <dbReference type="SAM" id="Phobius"/>
    </source>
</evidence>
<dbReference type="GeneID" id="94192058"/>
<evidence type="ECO:0000313" key="3">
    <source>
        <dbReference type="Proteomes" id="UP001497744"/>
    </source>
</evidence>
<name>A0AAV4LLD9_BABCB</name>
<protein>
    <submittedName>
        <fullName evidence="2">Extracellular matrix-binding ebh</fullName>
    </submittedName>
</protein>
<keyword evidence="1" id="KW-1133">Transmembrane helix</keyword>
<keyword evidence="1" id="KW-0472">Membrane</keyword>
<keyword evidence="1" id="KW-0812">Transmembrane</keyword>
<accession>A0AAV4LLD9</accession>
<gene>
    <name evidence="2" type="ORF">BcabD6B2_00100</name>
</gene>
<evidence type="ECO:0000313" key="2">
    <source>
        <dbReference type="EMBL" id="GIX60575.1"/>
    </source>
</evidence>
<dbReference type="Pfam" id="PF12785">
    <property type="entry name" value="VESA1_N"/>
    <property type="match status" value="1"/>
</dbReference>
<dbReference type="RefSeq" id="XP_067712646.1">
    <property type="nucleotide sequence ID" value="XM_067856545.1"/>
</dbReference>
<feature type="transmembrane region" description="Helical" evidence="1">
    <location>
        <begin position="1100"/>
        <end position="1117"/>
    </location>
</feature>
<proteinExistence type="predicted"/>
<dbReference type="Proteomes" id="UP001497744">
    <property type="component" value="Unassembled WGS sequence"/>
</dbReference>
<keyword evidence="3" id="KW-1185">Reference proteome</keyword>
<sequence>MSLADCPSNLKEAIDWILRVTGKDGRGGNGTDAIQSLTEKVKKLLQEIKGVDSGLGHQEFQKVISALGTHPNGLVAKLAEGLQQFIGYQSGGSNPHGKITGAGIAPSNIATHRLCDAAIAFTIGVLEGCKKHSAIKSNGSREKVNTLITKLHEQCGTGVAQLQSVSHDIKNDLNKTTFEGSSGFGLGEFLESLGNAFDSLASQVKNVQENVVTVAEKVGEYLKTVFAGSNSNWGGKADTAATKLQALVQNFNSDNTYSPSDSSFSNNISLVQSALNVGNHNIGRPILEAGKKVFLAVLRNDNYTSYYKETDTTSIDTPTCAKIFLSCIPLYYQALTYLYWRCHENGGGWKEMKIGGGSNGWDLKYFMFAMNYEAGYLNYRRGSDVVAGAIKAFEDFSAAMTEAQSKAGQRASAVTKARQTLSTGATADSNQKPTYPEFLAELQKKFTETLSQPTKNGNSLAALHHIATLYFKCQQSKNVTKAVKTPTTIREMLYYLAALPFSPNYDNFNTYVTDHFKKLSKSKSISDHDAALMIPVADSGISSKHNTLSAADIKDHLTSTCMYSMAALGWLQGPGASQNIGEPWLYELFCNTQFNLSYSSGPAIFNVLANCTYALQFQLRFLYLQCYSTYSRGCGWYDCRFGRDVNASGTSSLKSHICPGFKCKSGGCDHKRGAGSNNCNHNKYTETNSCGKSDKTPSPLQAFITGTLPSFNLSTSTNPNHLSDHRQGALCHVPMGFQATHLRHKAANGARVYLVLKAICGTSSSPLRQLSEKLGCLTKRTPRSLGDIFGFLWHLNYQLFNKDNIVEQLKTAITRRPNSVEEFITTFISLNQVPPQPSPADSGLVKSLQTMAPVIPFLYQLFRVNTDDFLPVTLFNLAQHCHKVENSNGSFKIMHENSSNSAVTSGHNCSSYPNDLWSLCQPVVPAPTGEGMTDPQSACRNAQCGGYMVPLTHSAGATYAPVHASVYLSWLAYLTEDFYEWFQNLLDEFKKIDCNESGCGGQSKCFDEHKAGTHGTSDKCQCASVVQCGGTLPLLYRHGFQFYSPAVLMDGSNNNTKRDCKAFADQLQSVISGQSLSSLLTSIDAFLYAIRWEFFSKLSGFWTIYLTLILYTFFFLLDTLHLRSHLKLASSHTVPPLALLTTGKALPVTKLTYIVP</sequence>
<dbReference type="EMBL" id="BPLF01000001">
    <property type="protein sequence ID" value="GIX60575.1"/>
    <property type="molecule type" value="Genomic_DNA"/>
</dbReference>
<organism evidence="2 3">
    <name type="scientific">Babesia caballi</name>
    <dbReference type="NCBI Taxonomy" id="5871"/>
    <lineage>
        <taxon>Eukaryota</taxon>
        <taxon>Sar</taxon>
        <taxon>Alveolata</taxon>
        <taxon>Apicomplexa</taxon>
        <taxon>Aconoidasida</taxon>
        <taxon>Piroplasmida</taxon>
        <taxon>Babesiidae</taxon>
        <taxon>Babesia</taxon>
    </lineage>
</organism>
<comment type="caution">
    <text evidence="2">The sequence shown here is derived from an EMBL/GenBank/DDBJ whole genome shotgun (WGS) entry which is preliminary data.</text>
</comment>
<reference evidence="2 3" key="1">
    <citation type="submission" date="2021-06" db="EMBL/GenBank/DDBJ databases">
        <title>Genome sequence of Babesia caballi.</title>
        <authorList>
            <person name="Yamagishi J."/>
            <person name="Kidaka T."/>
            <person name="Ochi A."/>
        </authorList>
    </citation>
    <scope>NUCLEOTIDE SEQUENCE [LARGE SCALE GENOMIC DNA]</scope>
    <source>
        <strain evidence="2">USDA-D6B2</strain>
    </source>
</reference>
<dbReference type="AlphaFoldDB" id="A0AAV4LLD9"/>
<dbReference type="InterPro" id="IPR024751">
    <property type="entry name" value="VESA1"/>
</dbReference>